<feature type="region of interest" description="Disordered" evidence="1">
    <location>
        <begin position="264"/>
        <end position="288"/>
    </location>
</feature>
<feature type="region of interest" description="Disordered" evidence="1">
    <location>
        <begin position="229"/>
        <end position="251"/>
    </location>
</feature>
<feature type="compositionally biased region" description="Polar residues" evidence="1">
    <location>
        <begin position="229"/>
        <end position="241"/>
    </location>
</feature>
<feature type="compositionally biased region" description="Polar residues" evidence="1">
    <location>
        <begin position="29"/>
        <end position="38"/>
    </location>
</feature>
<feature type="compositionally biased region" description="Polar residues" evidence="1">
    <location>
        <begin position="1131"/>
        <end position="1149"/>
    </location>
</feature>
<feature type="region of interest" description="Disordered" evidence="1">
    <location>
        <begin position="1"/>
        <end position="47"/>
    </location>
</feature>
<feature type="region of interest" description="Disordered" evidence="1">
    <location>
        <begin position="78"/>
        <end position="102"/>
    </location>
</feature>
<feature type="compositionally biased region" description="Basic and acidic residues" evidence="1">
    <location>
        <begin position="82"/>
        <end position="97"/>
    </location>
</feature>
<comment type="caution">
    <text evidence="2">The sequence shown here is derived from an EMBL/GenBank/DDBJ whole genome shotgun (WGS) entry which is preliminary data.</text>
</comment>
<feature type="compositionally biased region" description="Low complexity" evidence="1">
    <location>
        <begin position="415"/>
        <end position="425"/>
    </location>
</feature>
<protein>
    <submittedName>
        <fullName evidence="2">Uncharacterized protein</fullName>
    </submittedName>
</protein>
<feature type="compositionally biased region" description="Low complexity" evidence="1">
    <location>
        <begin position="693"/>
        <end position="711"/>
    </location>
</feature>
<sequence>MLELENSNEHNASINAAVNGKDDVEENASKNNVETSNLADDASVDENQVKRIDGQVEATLPCKAVGTAKVDVVTEDAQVSSDKVDNQNEIRERKEAEEQAISNSSERICLGLDISSLEDDQQLKQVSSPQKLQVLNNSVEVGGSCNINQSQNLSKEETTKLESESKCVVNPLNTQNEGSENQSPADQSELVIVRRSRRQASANALSKIVKMNQLENKPSLVAKFSQNLHTTDSQKSKSLNEVQPGPNVEQPSLFMSKQKSKLNASFGGCSNERTSRSHSTPCPSRSNFLKSNRTEQCSISPAVTPILKRGKTCNMLSALESSLSLSAQQNTRQKKNDAPISVSKDSALNAPINESIISIEHHINCKTNQLNDHSLVANKDLLKKSQTAPKASTTTKTLSELPWEKQRVFKRRSSSADSRAQRSTSLEANKKVDTNEEQRIATQRNSSAKLEMLVKENEATNQLQQAEKHVYLKQHSKRKCAKTIKHSKTDQQAENVQENNIKVIQQNSPIGSKKVVEQCEENAYKEGVAQNIENGKRACIKQSKVGSKKYVTHQKKPVVQNKTHQSTEFHEHGPATISKKRRDATFTVEKSLVESTKVGKWQENTIFVQIPSNQVGKLADSVYCTNGSGPSSSSSDNNSRNINQLENSLTNSAKKLADKPGLKRDNSLQKPVMDQSIVNTRNNSFRCALQEPSETSSKVATTSVASTPTEPNAISVQPDDFNSSLDIVYSEDSPSVKPDCLPTENNSAEIVCVPEHSTIKVMDKLENSMDPNISHSQHIESSQNVCEVKNAPIDLSVKRLPSALSFEGKAVASENEENEKTISSKLKNTSTIASDNEFPTKHKGSRKMIKCLPIKDDNSFFETLENSEHTIGKDVEQNSSNLASLDNTVNSKSKLSDQVKQTELAMSVSYQNACNAEHSNILLKSKALAAVAESSASSAHLESPSVSFISQKRLPSSRGSSFSISFLDAFQRSDSSLEETGSQDKLKTKQKEQLREEQQIETAVIVSSSNIKCHNLKSPTKPPNLTEDLSQFEKANSILEANFEHKPEAWTDKKPISRSPCVTGKNINYVNSNAASSDESFSVVSETQTPPEPNMCEVQAPTAVNSPLLIGSISDDKVDSFTGSSDKKLVTSPSSQTYETRSQLTGHNTKQIDDSPPIRVTRSRTKSLPIFSTLPTNQSAPDSKRKRTKSAFFAVESKKNIVDSVKMAPSKARVSFASSVMHNDLNTMTPCSRGNAILAMFDTPDVTIGKKSTKIKSILKSSASMTPGSNGPFNHSDDVTPVSLDVPSSDSVEIETAPSSEPKTSTMTVKQDIQVKAINNSTSLTQPTGMLTNIKLFQQSKVSCLLKIITYI</sequence>
<feature type="region of interest" description="Disordered" evidence="1">
    <location>
        <begin position="409"/>
        <end position="445"/>
    </location>
</feature>
<feature type="region of interest" description="Disordered" evidence="1">
    <location>
        <begin position="1122"/>
        <end position="1157"/>
    </location>
</feature>
<evidence type="ECO:0000313" key="3">
    <source>
        <dbReference type="Proteomes" id="UP000593567"/>
    </source>
</evidence>
<feature type="compositionally biased region" description="Basic and acidic residues" evidence="1">
    <location>
        <begin position="428"/>
        <end position="439"/>
    </location>
</feature>
<keyword evidence="3" id="KW-1185">Reference proteome</keyword>
<gene>
    <name evidence="2" type="ORF">EB796_005446</name>
</gene>
<accession>A0A7J7KF49</accession>
<name>A0A7J7KF49_BUGNE</name>
<feature type="compositionally biased region" description="Basic and acidic residues" evidence="1">
    <location>
        <begin position="655"/>
        <end position="667"/>
    </location>
</feature>
<feature type="compositionally biased region" description="Polar residues" evidence="1">
    <location>
        <begin position="277"/>
        <end position="288"/>
    </location>
</feature>
<proteinExistence type="predicted"/>
<organism evidence="2 3">
    <name type="scientific">Bugula neritina</name>
    <name type="common">Brown bryozoan</name>
    <name type="synonym">Sertularia neritina</name>
    <dbReference type="NCBI Taxonomy" id="10212"/>
    <lineage>
        <taxon>Eukaryota</taxon>
        <taxon>Metazoa</taxon>
        <taxon>Spiralia</taxon>
        <taxon>Lophotrochozoa</taxon>
        <taxon>Bryozoa</taxon>
        <taxon>Gymnolaemata</taxon>
        <taxon>Cheilostomatida</taxon>
        <taxon>Flustrina</taxon>
        <taxon>Buguloidea</taxon>
        <taxon>Bugulidae</taxon>
        <taxon>Bugula</taxon>
    </lineage>
</organism>
<evidence type="ECO:0000256" key="1">
    <source>
        <dbReference type="SAM" id="MobiDB-lite"/>
    </source>
</evidence>
<reference evidence="2" key="1">
    <citation type="submission" date="2020-06" db="EMBL/GenBank/DDBJ databases">
        <title>Draft genome of Bugula neritina, a colonial animal packing powerful symbionts and potential medicines.</title>
        <authorList>
            <person name="Rayko M."/>
        </authorList>
    </citation>
    <scope>NUCLEOTIDE SEQUENCE [LARGE SCALE GENOMIC DNA]</scope>
    <source>
        <strain evidence="2">Kwan_BN1</strain>
    </source>
</reference>
<feature type="region of interest" description="Disordered" evidence="1">
    <location>
        <begin position="559"/>
        <end position="582"/>
    </location>
</feature>
<feature type="region of interest" description="Disordered" evidence="1">
    <location>
        <begin position="651"/>
        <end position="676"/>
    </location>
</feature>
<feature type="region of interest" description="Disordered" evidence="1">
    <location>
        <begin position="689"/>
        <end position="714"/>
    </location>
</feature>
<dbReference type="Proteomes" id="UP000593567">
    <property type="component" value="Unassembled WGS sequence"/>
</dbReference>
<evidence type="ECO:0000313" key="2">
    <source>
        <dbReference type="EMBL" id="KAF6036238.1"/>
    </source>
</evidence>
<dbReference type="EMBL" id="VXIV02000759">
    <property type="protein sequence ID" value="KAF6036238.1"/>
    <property type="molecule type" value="Genomic_DNA"/>
</dbReference>